<name>A0A0A9BV90_ARUDO</name>
<sequence length="21" mass="2347">MANSESERCKCCCPAKRTPEC</sequence>
<dbReference type="EMBL" id="GBRH01232815">
    <property type="protein sequence ID" value="JAD65080.1"/>
    <property type="molecule type" value="Transcribed_RNA"/>
</dbReference>
<evidence type="ECO:0000313" key="1">
    <source>
        <dbReference type="EMBL" id="JAD65080.1"/>
    </source>
</evidence>
<reference evidence="1" key="1">
    <citation type="submission" date="2014-09" db="EMBL/GenBank/DDBJ databases">
        <authorList>
            <person name="Magalhaes I.L.F."/>
            <person name="Oliveira U."/>
            <person name="Santos F.R."/>
            <person name="Vidigal T.H.D.A."/>
            <person name="Brescovit A.D."/>
            <person name="Santos A.J."/>
        </authorList>
    </citation>
    <scope>NUCLEOTIDE SEQUENCE</scope>
    <source>
        <tissue evidence="1">Shoot tissue taken approximately 20 cm above the soil surface</tissue>
    </source>
</reference>
<reference evidence="1" key="2">
    <citation type="journal article" date="2015" name="Data Brief">
        <title>Shoot transcriptome of the giant reed, Arundo donax.</title>
        <authorList>
            <person name="Barrero R.A."/>
            <person name="Guerrero F.D."/>
            <person name="Moolhuijzen P."/>
            <person name="Goolsby J.A."/>
            <person name="Tidwell J."/>
            <person name="Bellgard S.E."/>
            <person name="Bellgard M.I."/>
        </authorList>
    </citation>
    <scope>NUCLEOTIDE SEQUENCE</scope>
    <source>
        <tissue evidence="1">Shoot tissue taken approximately 20 cm above the soil surface</tissue>
    </source>
</reference>
<proteinExistence type="predicted"/>
<dbReference type="AlphaFoldDB" id="A0A0A9BV90"/>
<accession>A0A0A9BV90</accession>
<protein>
    <submittedName>
        <fullName evidence="1">Uncharacterized protein</fullName>
    </submittedName>
</protein>
<organism evidence="1">
    <name type="scientific">Arundo donax</name>
    <name type="common">Giant reed</name>
    <name type="synonym">Donax arundinaceus</name>
    <dbReference type="NCBI Taxonomy" id="35708"/>
    <lineage>
        <taxon>Eukaryota</taxon>
        <taxon>Viridiplantae</taxon>
        <taxon>Streptophyta</taxon>
        <taxon>Embryophyta</taxon>
        <taxon>Tracheophyta</taxon>
        <taxon>Spermatophyta</taxon>
        <taxon>Magnoliopsida</taxon>
        <taxon>Liliopsida</taxon>
        <taxon>Poales</taxon>
        <taxon>Poaceae</taxon>
        <taxon>PACMAD clade</taxon>
        <taxon>Arundinoideae</taxon>
        <taxon>Arundineae</taxon>
        <taxon>Arundo</taxon>
    </lineage>
</organism>